<comment type="caution">
    <text evidence="8">The sequence shown here is derived from an EMBL/GenBank/DDBJ whole genome shotgun (WGS) entry which is preliminary data.</text>
</comment>
<dbReference type="AlphaFoldDB" id="A0A820RH63"/>
<evidence type="ECO:0000313" key="6">
    <source>
        <dbReference type="EMBL" id="CAF3503251.1"/>
    </source>
</evidence>
<protein>
    <recommendedName>
        <fullName evidence="2">PDZ domain-containing protein</fullName>
    </recommendedName>
</protein>
<evidence type="ECO:0000313" key="7">
    <source>
        <dbReference type="EMBL" id="CAF4123395.1"/>
    </source>
</evidence>
<feature type="domain" description="PDZ" evidence="2">
    <location>
        <begin position="77"/>
        <end position="147"/>
    </location>
</feature>
<evidence type="ECO:0000259" key="2">
    <source>
        <dbReference type="PROSITE" id="PS50106"/>
    </source>
</evidence>
<evidence type="ECO:0000313" key="8">
    <source>
        <dbReference type="EMBL" id="CAF4436416.1"/>
    </source>
</evidence>
<dbReference type="EMBL" id="CAJNXB010002004">
    <property type="protein sequence ID" value="CAF3209176.1"/>
    <property type="molecule type" value="Genomic_DNA"/>
</dbReference>
<dbReference type="Proteomes" id="UP000663851">
    <property type="component" value="Unassembled WGS sequence"/>
</dbReference>
<proteinExistence type="predicted"/>
<dbReference type="Proteomes" id="UP000663825">
    <property type="component" value="Unassembled WGS sequence"/>
</dbReference>
<dbReference type="Proteomes" id="UP000663869">
    <property type="component" value="Unassembled WGS sequence"/>
</dbReference>
<dbReference type="EMBL" id="CAJNYU010002057">
    <property type="protein sequence ID" value="CAF3503251.1"/>
    <property type="molecule type" value="Genomic_DNA"/>
</dbReference>
<feature type="compositionally biased region" description="Polar residues" evidence="1">
    <location>
        <begin position="15"/>
        <end position="25"/>
    </location>
</feature>
<feature type="compositionally biased region" description="Basic and acidic residues" evidence="1">
    <location>
        <begin position="183"/>
        <end position="196"/>
    </location>
</feature>
<sequence>MSTKAHYKPEPSPTRRAQVSPNNHKGNGYHDIPLGESTRTSYIDRDSYLQRTSLIEQLELIEPTKALATYNYGQYQLIPVEIEKEAQLGLVVGQIEGESWVFIDEILPHGMIDTHGVLKEGDYLIQAGNYSLVDIDVSKALLFIERAYDDGRKTISFVAARQEKSDVKSSQNHKPKKVSPEVPKQDIKEMRARSFVEYENEEEEAPPPPQVKPGHSKKRKDVTDTKF</sequence>
<dbReference type="SUPFAM" id="SSF50156">
    <property type="entry name" value="PDZ domain-like"/>
    <property type="match status" value="1"/>
</dbReference>
<dbReference type="InterPro" id="IPR036034">
    <property type="entry name" value="PDZ_sf"/>
</dbReference>
<evidence type="ECO:0000313" key="5">
    <source>
        <dbReference type="EMBL" id="CAF3397442.1"/>
    </source>
</evidence>
<organism evidence="8 10">
    <name type="scientific">Rotaria socialis</name>
    <dbReference type="NCBI Taxonomy" id="392032"/>
    <lineage>
        <taxon>Eukaryota</taxon>
        <taxon>Metazoa</taxon>
        <taxon>Spiralia</taxon>
        <taxon>Gnathifera</taxon>
        <taxon>Rotifera</taxon>
        <taxon>Eurotatoria</taxon>
        <taxon>Bdelloidea</taxon>
        <taxon>Philodinida</taxon>
        <taxon>Philodinidae</taxon>
        <taxon>Rotaria</taxon>
    </lineage>
</organism>
<evidence type="ECO:0000313" key="3">
    <source>
        <dbReference type="EMBL" id="CAF3209176.1"/>
    </source>
</evidence>
<dbReference type="OrthoDB" id="10064688at2759"/>
<dbReference type="Proteomes" id="UP000663833">
    <property type="component" value="Unassembled WGS sequence"/>
</dbReference>
<dbReference type="InterPro" id="IPR001478">
    <property type="entry name" value="PDZ"/>
</dbReference>
<dbReference type="Proteomes" id="UP000663862">
    <property type="component" value="Unassembled WGS sequence"/>
</dbReference>
<dbReference type="EMBL" id="CAJOBO010000083">
    <property type="protein sequence ID" value="CAF4123395.1"/>
    <property type="molecule type" value="Genomic_DNA"/>
</dbReference>
<dbReference type="Proteomes" id="UP000663848">
    <property type="component" value="Unassembled WGS sequence"/>
</dbReference>
<evidence type="ECO:0000313" key="9">
    <source>
        <dbReference type="EMBL" id="CAF4616555.1"/>
    </source>
</evidence>
<feature type="region of interest" description="Disordered" evidence="1">
    <location>
        <begin position="1"/>
        <end position="36"/>
    </location>
</feature>
<evidence type="ECO:0000313" key="4">
    <source>
        <dbReference type="EMBL" id="CAF3338178.1"/>
    </source>
</evidence>
<dbReference type="PROSITE" id="PS50106">
    <property type="entry name" value="PDZ"/>
    <property type="match status" value="1"/>
</dbReference>
<evidence type="ECO:0000313" key="10">
    <source>
        <dbReference type="Proteomes" id="UP000663862"/>
    </source>
</evidence>
<gene>
    <name evidence="6" type="ORF">FME351_LOCUS16919</name>
    <name evidence="4" type="ORF">GRG538_LOCUS4369</name>
    <name evidence="7" type="ORF">HFQ381_LOCUS2525</name>
    <name evidence="5" type="ORF">LUA448_LOCUS17252</name>
    <name evidence="9" type="ORF">QYT958_LOCUS12577</name>
    <name evidence="3" type="ORF">TIS948_LOCUS13039</name>
    <name evidence="8" type="ORF">TSG867_LOCUS15797</name>
</gene>
<dbReference type="CDD" id="cd00136">
    <property type="entry name" value="PDZ_canonical"/>
    <property type="match status" value="1"/>
</dbReference>
<feature type="region of interest" description="Disordered" evidence="1">
    <location>
        <begin position="162"/>
        <end position="227"/>
    </location>
</feature>
<dbReference type="Proteomes" id="UP000663872">
    <property type="component" value="Unassembled WGS sequence"/>
</dbReference>
<dbReference type="Gene3D" id="2.30.42.10">
    <property type="match status" value="1"/>
</dbReference>
<reference evidence="8" key="1">
    <citation type="submission" date="2021-02" db="EMBL/GenBank/DDBJ databases">
        <authorList>
            <person name="Nowell W R."/>
        </authorList>
    </citation>
    <scope>NUCLEOTIDE SEQUENCE</scope>
</reference>
<evidence type="ECO:0000256" key="1">
    <source>
        <dbReference type="SAM" id="MobiDB-lite"/>
    </source>
</evidence>
<name>A0A820RH63_9BILA</name>
<dbReference type="EMBL" id="CAJOBR010001544">
    <property type="protein sequence ID" value="CAF4616555.1"/>
    <property type="molecule type" value="Genomic_DNA"/>
</dbReference>
<dbReference type="EMBL" id="CAJNYT010000215">
    <property type="protein sequence ID" value="CAF3338178.1"/>
    <property type="molecule type" value="Genomic_DNA"/>
</dbReference>
<dbReference type="EMBL" id="CAJNYD010002178">
    <property type="protein sequence ID" value="CAF3397442.1"/>
    <property type="molecule type" value="Genomic_DNA"/>
</dbReference>
<dbReference type="EMBL" id="CAJOBQ010000937">
    <property type="protein sequence ID" value="CAF4436416.1"/>
    <property type="molecule type" value="Genomic_DNA"/>
</dbReference>
<accession>A0A820RH63</accession>
<dbReference type="Pfam" id="PF00595">
    <property type="entry name" value="PDZ"/>
    <property type="match status" value="1"/>
</dbReference>